<dbReference type="EMBL" id="CP143784">
    <property type="protein sequence ID" value="WVN86078.1"/>
    <property type="molecule type" value="Genomic_DNA"/>
</dbReference>
<dbReference type="GeneID" id="91085450"/>
<dbReference type="AlphaFoldDB" id="A0AAJ8JPI2"/>
<protein>
    <submittedName>
        <fullName evidence="2">Uncharacterized protein</fullName>
    </submittedName>
</protein>
<feature type="transmembrane region" description="Helical" evidence="1">
    <location>
        <begin position="46"/>
        <end position="66"/>
    </location>
</feature>
<evidence type="ECO:0000313" key="2">
    <source>
        <dbReference type="EMBL" id="WVN86078.1"/>
    </source>
</evidence>
<organism evidence="2 3">
    <name type="scientific">Cryptococcus depauperatus CBS 7841</name>
    <dbReference type="NCBI Taxonomy" id="1295531"/>
    <lineage>
        <taxon>Eukaryota</taxon>
        <taxon>Fungi</taxon>
        <taxon>Dikarya</taxon>
        <taxon>Basidiomycota</taxon>
        <taxon>Agaricomycotina</taxon>
        <taxon>Tremellomycetes</taxon>
        <taxon>Tremellales</taxon>
        <taxon>Cryptococcaceae</taxon>
        <taxon>Cryptococcus</taxon>
    </lineage>
</organism>
<sequence>MAWLRKEDYTVASRRDWNIKASFLSKDNFHSTFFSRHHKRSIKLSLQNATATLLIMCDIGISIIIYTCGYREEPGQLAARATAPIIIDTILSMD</sequence>
<dbReference type="RefSeq" id="XP_066066778.1">
    <property type="nucleotide sequence ID" value="XM_066210681.1"/>
</dbReference>
<keyword evidence="1" id="KW-0812">Transmembrane</keyword>
<name>A0AAJ8JPI2_9TREE</name>
<keyword evidence="3" id="KW-1185">Reference proteome</keyword>
<keyword evidence="1" id="KW-1133">Transmembrane helix</keyword>
<accession>A0AAJ8JPI2</accession>
<reference evidence="2" key="3">
    <citation type="submission" date="2024-01" db="EMBL/GenBank/DDBJ databases">
        <authorList>
            <person name="Coelho M.A."/>
            <person name="David-Palma M."/>
            <person name="Shea T."/>
            <person name="Sun S."/>
            <person name="Cuomo C.A."/>
            <person name="Heitman J."/>
        </authorList>
    </citation>
    <scope>NUCLEOTIDE SEQUENCE</scope>
    <source>
        <strain evidence="2">CBS 7841</strain>
    </source>
</reference>
<evidence type="ECO:0000256" key="1">
    <source>
        <dbReference type="SAM" id="Phobius"/>
    </source>
</evidence>
<proteinExistence type="predicted"/>
<gene>
    <name evidence="2" type="ORF">L203_101236</name>
</gene>
<dbReference type="KEGG" id="cdep:91085450"/>
<dbReference type="Proteomes" id="UP000094043">
    <property type="component" value="Chromosome 1"/>
</dbReference>
<reference evidence="2" key="1">
    <citation type="submission" date="2016-06" db="EMBL/GenBank/DDBJ databases">
        <authorList>
            <person name="Cuomo C."/>
            <person name="Litvintseva A."/>
            <person name="Heitman J."/>
            <person name="Chen Y."/>
            <person name="Sun S."/>
            <person name="Springer D."/>
            <person name="Dromer F."/>
            <person name="Young S."/>
            <person name="Zeng Q."/>
            <person name="Chapman S."/>
            <person name="Gujja S."/>
            <person name="Saif S."/>
            <person name="Birren B."/>
        </authorList>
    </citation>
    <scope>NUCLEOTIDE SEQUENCE</scope>
    <source>
        <strain evidence="2">CBS 7841</strain>
    </source>
</reference>
<keyword evidence="1" id="KW-0472">Membrane</keyword>
<evidence type="ECO:0000313" key="3">
    <source>
        <dbReference type="Proteomes" id="UP000094043"/>
    </source>
</evidence>
<reference evidence="2" key="2">
    <citation type="journal article" date="2022" name="Elife">
        <title>Obligate sexual reproduction of a homothallic fungus closely related to the Cryptococcus pathogenic species complex.</title>
        <authorList>
            <person name="Passer A.R."/>
            <person name="Clancey S.A."/>
            <person name="Shea T."/>
            <person name="David-Palma M."/>
            <person name="Averette A.F."/>
            <person name="Boekhout T."/>
            <person name="Porcel B.M."/>
            <person name="Nowrousian M."/>
            <person name="Cuomo C.A."/>
            <person name="Sun S."/>
            <person name="Heitman J."/>
            <person name="Coelho M.A."/>
        </authorList>
    </citation>
    <scope>NUCLEOTIDE SEQUENCE</scope>
    <source>
        <strain evidence="2">CBS 7841</strain>
    </source>
</reference>